<name>A0AAV5L2L2_9ROSI</name>
<proteinExistence type="predicted"/>
<comment type="caution">
    <text evidence="1">The sequence shown here is derived from an EMBL/GenBank/DDBJ whole genome shotgun (WGS) entry which is preliminary data.</text>
</comment>
<evidence type="ECO:0000313" key="2">
    <source>
        <dbReference type="Proteomes" id="UP001054252"/>
    </source>
</evidence>
<dbReference type="AlphaFoldDB" id="A0AAV5L2L2"/>
<gene>
    <name evidence="1" type="ORF">SLEP1_g39922</name>
</gene>
<organism evidence="1 2">
    <name type="scientific">Rubroshorea leprosula</name>
    <dbReference type="NCBI Taxonomy" id="152421"/>
    <lineage>
        <taxon>Eukaryota</taxon>
        <taxon>Viridiplantae</taxon>
        <taxon>Streptophyta</taxon>
        <taxon>Embryophyta</taxon>
        <taxon>Tracheophyta</taxon>
        <taxon>Spermatophyta</taxon>
        <taxon>Magnoliopsida</taxon>
        <taxon>eudicotyledons</taxon>
        <taxon>Gunneridae</taxon>
        <taxon>Pentapetalae</taxon>
        <taxon>rosids</taxon>
        <taxon>malvids</taxon>
        <taxon>Malvales</taxon>
        <taxon>Dipterocarpaceae</taxon>
        <taxon>Rubroshorea</taxon>
    </lineage>
</organism>
<sequence length="36" mass="4058">MDCSVRNWCFWSLGGEDKDWEPGECCVGEHIVEPSG</sequence>
<protein>
    <submittedName>
        <fullName evidence="1">Uncharacterized protein</fullName>
    </submittedName>
</protein>
<reference evidence="1 2" key="1">
    <citation type="journal article" date="2021" name="Commun. Biol.">
        <title>The genome of Shorea leprosula (Dipterocarpaceae) highlights the ecological relevance of drought in aseasonal tropical rainforests.</title>
        <authorList>
            <person name="Ng K.K.S."/>
            <person name="Kobayashi M.J."/>
            <person name="Fawcett J.A."/>
            <person name="Hatakeyama M."/>
            <person name="Paape T."/>
            <person name="Ng C.H."/>
            <person name="Ang C.C."/>
            <person name="Tnah L.H."/>
            <person name="Lee C.T."/>
            <person name="Nishiyama T."/>
            <person name="Sese J."/>
            <person name="O'Brien M.J."/>
            <person name="Copetti D."/>
            <person name="Mohd Noor M.I."/>
            <person name="Ong R.C."/>
            <person name="Putra M."/>
            <person name="Sireger I.Z."/>
            <person name="Indrioko S."/>
            <person name="Kosugi Y."/>
            <person name="Izuno A."/>
            <person name="Isagi Y."/>
            <person name="Lee S.L."/>
            <person name="Shimizu K.K."/>
        </authorList>
    </citation>
    <scope>NUCLEOTIDE SEQUENCE [LARGE SCALE GENOMIC DNA]</scope>
    <source>
        <strain evidence="1">214</strain>
    </source>
</reference>
<evidence type="ECO:0000313" key="1">
    <source>
        <dbReference type="EMBL" id="GKV31209.1"/>
    </source>
</evidence>
<keyword evidence="2" id="KW-1185">Reference proteome</keyword>
<dbReference type="EMBL" id="BPVZ01000090">
    <property type="protein sequence ID" value="GKV31209.1"/>
    <property type="molecule type" value="Genomic_DNA"/>
</dbReference>
<dbReference type="Proteomes" id="UP001054252">
    <property type="component" value="Unassembled WGS sequence"/>
</dbReference>
<accession>A0AAV5L2L2</accession>